<dbReference type="Proteomes" id="UP001152747">
    <property type="component" value="Unassembled WGS sequence"/>
</dbReference>
<feature type="signal peptide" evidence="1">
    <location>
        <begin position="1"/>
        <end position="19"/>
    </location>
</feature>
<feature type="chain" id="PRO_5040105260" description="T20D4.11-like domain-containing protein" evidence="1">
    <location>
        <begin position="20"/>
        <end position="256"/>
    </location>
</feature>
<evidence type="ECO:0000256" key="1">
    <source>
        <dbReference type="SAM" id="SignalP"/>
    </source>
</evidence>
<protein>
    <recommendedName>
        <fullName evidence="2">T20D4.11-like domain-containing protein</fullName>
    </recommendedName>
</protein>
<comment type="caution">
    <text evidence="3">The sequence shown here is derived from an EMBL/GenBank/DDBJ whole genome shotgun (WGS) entry which is preliminary data.</text>
</comment>
<feature type="domain" description="T20D4.11-like" evidence="2">
    <location>
        <begin position="46"/>
        <end position="189"/>
    </location>
</feature>
<name>A0A9P1NAC3_9PELO</name>
<evidence type="ECO:0000313" key="4">
    <source>
        <dbReference type="Proteomes" id="UP001152747"/>
    </source>
</evidence>
<accession>A0A9P1NAC3</accession>
<reference evidence="3" key="1">
    <citation type="submission" date="2022-11" db="EMBL/GenBank/DDBJ databases">
        <authorList>
            <person name="Kikuchi T."/>
        </authorList>
    </citation>
    <scope>NUCLEOTIDE SEQUENCE</scope>
    <source>
        <strain evidence="3">PS1010</strain>
    </source>
</reference>
<evidence type="ECO:0000259" key="2">
    <source>
        <dbReference type="Pfam" id="PF01579"/>
    </source>
</evidence>
<dbReference type="InterPro" id="IPR002542">
    <property type="entry name" value="T20D4.11-like_dom"/>
</dbReference>
<organism evidence="3 4">
    <name type="scientific">Caenorhabditis angaria</name>
    <dbReference type="NCBI Taxonomy" id="860376"/>
    <lineage>
        <taxon>Eukaryota</taxon>
        <taxon>Metazoa</taxon>
        <taxon>Ecdysozoa</taxon>
        <taxon>Nematoda</taxon>
        <taxon>Chromadorea</taxon>
        <taxon>Rhabditida</taxon>
        <taxon>Rhabditina</taxon>
        <taxon>Rhabditomorpha</taxon>
        <taxon>Rhabditoidea</taxon>
        <taxon>Rhabditidae</taxon>
        <taxon>Peloderinae</taxon>
        <taxon>Caenorhabditis</taxon>
    </lineage>
</organism>
<sequence>MKFLIIFLVPVLFSVGITSSPPNIGSIEDYEVLNDYRLMDRSKDPQECFDKAEIAVRTTPENTIKPITAEQVDKAEIIIKDCIENIAKNNKKVDEVKDTLNEKLFETFKFLKVHEVPCHAKFSNRKKYQWNNLEDKACYENSRRSSKDCEKEWGKDGCMIDLWRKECDEEVVKGLRNLMPFMKKGQEKCVDLVSRKNRQALTLKTALSLQDPTRDLITRTRLLEEDRAAARAQEETEALADNQITLSLLTISSENS</sequence>
<keyword evidence="1" id="KW-0732">Signal</keyword>
<dbReference type="AlphaFoldDB" id="A0A9P1NAC3"/>
<dbReference type="Pfam" id="PF01579">
    <property type="entry name" value="DUF19"/>
    <property type="match status" value="1"/>
</dbReference>
<evidence type="ECO:0000313" key="3">
    <source>
        <dbReference type="EMBL" id="CAI5454061.1"/>
    </source>
</evidence>
<gene>
    <name evidence="3" type="ORF">CAMP_LOCUS16698</name>
</gene>
<keyword evidence="4" id="KW-1185">Reference proteome</keyword>
<dbReference type="EMBL" id="CANHGI010000006">
    <property type="protein sequence ID" value="CAI5454061.1"/>
    <property type="molecule type" value="Genomic_DNA"/>
</dbReference>
<proteinExistence type="predicted"/>